<dbReference type="EMBL" id="AP024749">
    <property type="protein sequence ID" value="BCY29465.1"/>
    <property type="molecule type" value="Genomic_DNA"/>
</dbReference>
<dbReference type="Proteomes" id="UP000825258">
    <property type="component" value="Chromosome"/>
</dbReference>
<reference evidence="1 2" key="1">
    <citation type="submission" date="2021-06" db="EMBL/GenBank/DDBJ databases">
        <title>Whole genome sequences of Flavobacterium sp. KK2020170 and assembly.</title>
        <authorList>
            <person name="Kitahara K."/>
            <person name="Miyoshi S."/>
            <person name="Uesaka K."/>
        </authorList>
    </citation>
    <scope>NUCLEOTIDE SEQUENCE [LARGE SCALE GENOMIC DNA]</scope>
    <source>
        <strain evidence="1 2">KK2020170</strain>
    </source>
</reference>
<accession>A0ABM7S7L4</accession>
<evidence type="ECO:0000313" key="2">
    <source>
        <dbReference type="Proteomes" id="UP000825258"/>
    </source>
</evidence>
<protein>
    <submittedName>
        <fullName evidence="1">Uncharacterized protein</fullName>
    </submittedName>
</protein>
<name>A0ABM7S7L4_9FLAO</name>
<dbReference type="RefSeq" id="WP_221258541.1">
    <property type="nucleotide sequence ID" value="NZ_AP024749.1"/>
</dbReference>
<proteinExistence type="predicted"/>
<organism evidence="1 2">
    <name type="scientific">Flavobacterium okayamense</name>
    <dbReference type="NCBI Taxonomy" id="2830782"/>
    <lineage>
        <taxon>Bacteria</taxon>
        <taxon>Pseudomonadati</taxon>
        <taxon>Bacteroidota</taxon>
        <taxon>Flavobacteriia</taxon>
        <taxon>Flavobacteriales</taxon>
        <taxon>Flavobacteriaceae</taxon>
        <taxon>Flavobacterium</taxon>
    </lineage>
</organism>
<keyword evidence="2" id="KW-1185">Reference proteome</keyword>
<sequence>MKKALLLILFVFAINIYSQTNNKNYNLPPGYKLHPKKSIIDLSFKLDDTKFTNQDYSNKDLKFLKDIPENEISTLKNSNPEYFKYLENGNLFINSLSDKVKKIYSKEELWYIFAFDQTLKEKLTTI</sequence>
<evidence type="ECO:0000313" key="1">
    <source>
        <dbReference type="EMBL" id="BCY29465.1"/>
    </source>
</evidence>
<gene>
    <name evidence="1" type="ORF">KK2020170_23330</name>
</gene>